<dbReference type="AlphaFoldDB" id="A0A0N0NR09"/>
<dbReference type="RefSeq" id="XP_018004252.1">
    <property type="nucleotide sequence ID" value="XM_018149202.1"/>
</dbReference>
<evidence type="ECO:0000256" key="1">
    <source>
        <dbReference type="SAM" id="SignalP"/>
    </source>
</evidence>
<proteinExistence type="predicted"/>
<name>A0A0N0NR09_9EURO</name>
<keyword evidence="3" id="KW-1185">Reference proteome</keyword>
<comment type="caution">
    <text evidence="2">The sequence shown here is derived from an EMBL/GenBank/DDBJ whole genome shotgun (WGS) entry which is preliminary data.</text>
</comment>
<dbReference type="VEuPathDB" id="FungiDB:AB675_8730"/>
<sequence length="187" mass="21871">MKSLALQLLFAIAALCRDPCGLARRDTIVILTVVTVIVQPVYYSELIPSNTVIDPFRNGHFVTVTNAPTNVIILSALYTTITSQKFYNNHVNISFCDGNLSLFFFFFFSHFSRITLNDCSRSHYHIEWSVFRNTIVDIKYDRCELFSYIIDNSFFNCSIHYLHQLAHLYEHKQSCRFHCNRVHYHVE</sequence>
<evidence type="ECO:0000313" key="3">
    <source>
        <dbReference type="Proteomes" id="UP000038010"/>
    </source>
</evidence>
<dbReference type="EMBL" id="LFJN01000003">
    <property type="protein sequence ID" value="KPI44289.1"/>
    <property type="molecule type" value="Genomic_DNA"/>
</dbReference>
<dbReference type="GeneID" id="28741082"/>
<keyword evidence="1" id="KW-0732">Signal</keyword>
<dbReference type="OrthoDB" id="10686797at2759"/>
<gene>
    <name evidence="2" type="ORF">AB675_8730</name>
</gene>
<reference evidence="2 3" key="1">
    <citation type="submission" date="2015-06" db="EMBL/GenBank/DDBJ databases">
        <title>Draft genome of the ant-associated black yeast Phialophora attae CBS 131958.</title>
        <authorList>
            <person name="Moreno L.F."/>
            <person name="Stielow B.J."/>
            <person name="de Hoog S."/>
            <person name="Vicente V.A."/>
            <person name="Weiss V.A."/>
            <person name="de Vries M."/>
            <person name="Cruz L.M."/>
            <person name="Souza E.M."/>
        </authorList>
    </citation>
    <scope>NUCLEOTIDE SEQUENCE [LARGE SCALE GENOMIC DNA]</scope>
    <source>
        <strain evidence="2 3">CBS 131958</strain>
    </source>
</reference>
<evidence type="ECO:0000313" key="2">
    <source>
        <dbReference type="EMBL" id="KPI44289.1"/>
    </source>
</evidence>
<protein>
    <submittedName>
        <fullName evidence="2">Uncharacterized protein</fullName>
    </submittedName>
</protein>
<organism evidence="2 3">
    <name type="scientific">Cyphellophora attinorum</name>
    <dbReference type="NCBI Taxonomy" id="1664694"/>
    <lineage>
        <taxon>Eukaryota</taxon>
        <taxon>Fungi</taxon>
        <taxon>Dikarya</taxon>
        <taxon>Ascomycota</taxon>
        <taxon>Pezizomycotina</taxon>
        <taxon>Eurotiomycetes</taxon>
        <taxon>Chaetothyriomycetidae</taxon>
        <taxon>Chaetothyriales</taxon>
        <taxon>Cyphellophoraceae</taxon>
        <taxon>Cyphellophora</taxon>
    </lineage>
</organism>
<dbReference type="Proteomes" id="UP000038010">
    <property type="component" value="Unassembled WGS sequence"/>
</dbReference>
<feature type="signal peptide" evidence="1">
    <location>
        <begin position="1"/>
        <end position="23"/>
    </location>
</feature>
<accession>A0A0N0NR09</accession>
<feature type="chain" id="PRO_5005857020" evidence="1">
    <location>
        <begin position="24"/>
        <end position="187"/>
    </location>
</feature>